<evidence type="ECO:0000259" key="1">
    <source>
        <dbReference type="Pfam" id="PF25431"/>
    </source>
</evidence>
<dbReference type="Pfam" id="PF25431">
    <property type="entry name" value="zf-C17orf113"/>
    <property type="match status" value="1"/>
</dbReference>
<dbReference type="OrthoDB" id="10051404at2759"/>
<dbReference type="Proteomes" id="UP000507470">
    <property type="component" value="Unassembled WGS sequence"/>
</dbReference>
<keyword evidence="3" id="KW-1185">Reference proteome</keyword>
<gene>
    <name evidence="2" type="ORF">MCOR_49477</name>
</gene>
<dbReference type="PANTHER" id="PTHR46880">
    <property type="entry name" value="RAS-ASSOCIATING DOMAIN-CONTAINING PROTEIN"/>
    <property type="match status" value="1"/>
</dbReference>
<organism evidence="2 3">
    <name type="scientific">Mytilus coruscus</name>
    <name type="common">Sea mussel</name>
    <dbReference type="NCBI Taxonomy" id="42192"/>
    <lineage>
        <taxon>Eukaryota</taxon>
        <taxon>Metazoa</taxon>
        <taxon>Spiralia</taxon>
        <taxon>Lophotrochozoa</taxon>
        <taxon>Mollusca</taxon>
        <taxon>Bivalvia</taxon>
        <taxon>Autobranchia</taxon>
        <taxon>Pteriomorphia</taxon>
        <taxon>Mytilida</taxon>
        <taxon>Mytiloidea</taxon>
        <taxon>Mytilidae</taxon>
        <taxon>Mytilinae</taxon>
        <taxon>Mytilus</taxon>
    </lineage>
</organism>
<dbReference type="AlphaFoldDB" id="A0A6J8EA22"/>
<accession>A0A6J8EA22</accession>
<dbReference type="EMBL" id="CACVKT020008723">
    <property type="protein sequence ID" value="CAC5416906.1"/>
    <property type="molecule type" value="Genomic_DNA"/>
</dbReference>
<reference evidence="2 3" key="1">
    <citation type="submission" date="2020-06" db="EMBL/GenBank/DDBJ databases">
        <authorList>
            <person name="Li R."/>
            <person name="Bekaert M."/>
        </authorList>
    </citation>
    <scope>NUCLEOTIDE SEQUENCE [LARGE SCALE GENOMIC DNA]</scope>
    <source>
        <strain evidence="3">wild</strain>
    </source>
</reference>
<feature type="domain" description="C17orf113 probable zinc finger" evidence="1">
    <location>
        <begin position="1"/>
        <end position="44"/>
    </location>
</feature>
<sequence>MICSICEQFEKLESLVTGCSNFRIDSLSAHERSETHKKCLSGHIAKTKPKGTPEGEKAVVLKNKAAVDKLKILFRNAHYIAKAGRPYTDYRSLCGHGKAQGLDVGETYLTDKYCQKFVTVIAKHRREIQRKIVNQSPFLSIISDGSTDTSSTEAEIVYMKVLNKCQMQATPSDFRKESSAKARNFLKLLKDESVITWLHLTMDIVKCLNFGDQTISHLVHLAEPALKAYNDDVEVDEIESEWTRLKTSIADSMKMVKNDWRSRLGDANLSDLMLICIEEEPVERFDTIPAIEKWYAGGLRA</sequence>
<proteinExistence type="predicted"/>
<dbReference type="PANTHER" id="PTHR46880:SF5">
    <property type="entry name" value="DUF4371 DOMAIN-CONTAINING PROTEIN"/>
    <property type="match status" value="1"/>
</dbReference>
<evidence type="ECO:0000313" key="2">
    <source>
        <dbReference type="EMBL" id="CAC5416906.1"/>
    </source>
</evidence>
<dbReference type="InterPro" id="IPR057456">
    <property type="entry name" value="Znf_C17orf113"/>
</dbReference>
<protein>
    <recommendedName>
        <fullName evidence="1">C17orf113 probable zinc finger domain-containing protein</fullName>
    </recommendedName>
</protein>
<evidence type="ECO:0000313" key="3">
    <source>
        <dbReference type="Proteomes" id="UP000507470"/>
    </source>
</evidence>
<name>A0A6J8EA22_MYTCO</name>